<keyword evidence="3" id="KW-1185">Reference proteome</keyword>
<evidence type="ECO:0000313" key="2">
    <source>
        <dbReference type="EMBL" id="CAK0887632.1"/>
    </source>
</evidence>
<reference evidence="2" key="1">
    <citation type="submission" date="2023-10" db="EMBL/GenBank/DDBJ databases">
        <authorList>
            <person name="Chen Y."/>
            <person name="Shah S."/>
            <person name="Dougan E. K."/>
            <person name="Thang M."/>
            <person name="Chan C."/>
        </authorList>
    </citation>
    <scope>NUCLEOTIDE SEQUENCE [LARGE SCALE GENOMIC DNA]</scope>
</reference>
<dbReference type="EMBL" id="CAUYUJ010018963">
    <property type="protein sequence ID" value="CAK0887632.1"/>
    <property type="molecule type" value="Genomic_DNA"/>
</dbReference>
<accession>A0ABN9WM11</accession>
<dbReference type="Proteomes" id="UP001189429">
    <property type="component" value="Unassembled WGS sequence"/>
</dbReference>
<keyword evidence="1" id="KW-0812">Transmembrane</keyword>
<sequence>EIITDEICFVSDQIDPKEKAFCQVVRRNPCRVWVFRLLGWATMTLGISLCAGPFQSRALGLPILEAYGRHA</sequence>
<proteinExistence type="predicted"/>
<evidence type="ECO:0000256" key="1">
    <source>
        <dbReference type="SAM" id="Phobius"/>
    </source>
</evidence>
<feature type="transmembrane region" description="Helical" evidence="1">
    <location>
        <begin position="33"/>
        <end position="54"/>
    </location>
</feature>
<protein>
    <submittedName>
        <fullName evidence="2">Uncharacterized protein</fullName>
    </submittedName>
</protein>
<dbReference type="Pfam" id="PF07787">
    <property type="entry name" value="TMEM43"/>
    <property type="match status" value="1"/>
</dbReference>
<feature type="non-terminal residue" evidence="2">
    <location>
        <position position="1"/>
    </location>
</feature>
<organism evidence="2 3">
    <name type="scientific">Prorocentrum cordatum</name>
    <dbReference type="NCBI Taxonomy" id="2364126"/>
    <lineage>
        <taxon>Eukaryota</taxon>
        <taxon>Sar</taxon>
        <taxon>Alveolata</taxon>
        <taxon>Dinophyceae</taxon>
        <taxon>Prorocentrales</taxon>
        <taxon>Prorocentraceae</taxon>
        <taxon>Prorocentrum</taxon>
    </lineage>
</organism>
<name>A0ABN9WM11_9DINO</name>
<dbReference type="InterPro" id="IPR012430">
    <property type="entry name" value="TMEM43_fam"/>
</dbReference>
<keyword evidence="1" id="KW-1133">Transmembrane helix</keyword>
<feature type="non-terminal residue" evidence="2">
    <location>
        <position position="71"/>
    </location>
</feature>
<comment type="caution">
    <text evidence="2">The sequence shown here is derived from an EMBL/GenBank/DDBJ whole genome shotgun (WGS) entry which is preliminary data.</text>
</comment>
<evidence type="ECO:0000313" key="3">
    <source>
        <dbReference type="Proteomes" id="UP001189429"/>
    </source>
</evidence>
<keyword evidence="1" id="KW-0472">Membrane</keyword>
<gene>
    <name evidence="2" type="ORF">PCOR1329_LOCUS68628</name>
</gene>